<dbReference type="EMBL" id="CM007387">
    <property type="protein sequence ID" value="ONK62421.1"/>
    <property type="molecule type" value="Genomic_DNA"/>
</dbReference>
<feature type="compositionally biased region" description="Basic and acidic residues" evidence="1">
    <location>
        <begin position="65"/>
        <end position="76"/>
    </location>
</feature>
<organism evidence="2 3">
    <name type="scientific">Asparagus officinalis</name>
    <name type="common">Garden asparagus</name>
    <dbReference type="NCBI Taxonomy" id="4686"/>
    <lineage>
        <taxon>Eukaryota</taxon>
        <taxon>Viridiplantae</taxon>
        <taxon>Streptophyta</taxon>
        <taxon>Embryophyta</taxon>
        <taxon>Tracheophyta</taxon>
        <taxon>Spermatophyta</taxon>
        <taxon>Magnoliopsida</taxon>
        <taxon>Liliopsida</taxon>
        <taxon>Asparagales</taxon>
        <taxon>Asparagaceae</taxon>
        <taxon>Asparagoideae</taxon>
        <taxon>Asparagus</taxon>
    </lineage>
</organism>
<feature type="compositionally biased region" description="Polar residues" evidence="1">
    <location>
        <begin position="341"/>
        <end position="358"/>
    </location>
</feature>
<accession>A0A5P1ECG8</accession>
<proteinExistence type="predicted"/>
<feature type="region of interest" description="Disordered" evidence="1">
    <location>
        <begin position="504"/>
        <end position="539"/>
    </location>
</feature>
<feature type="region of interest" description="Disordered" evidence="1">
    <location>
        <begin position="241"/>
        <end position="426"/>
    </location>
</feature>
<dbReference type="Proteomes" id="UP000243459">
    <property type="component" value="Chromosome 7"/>
</dbReference>
<dbReference type="PANTHER" id="PTHR33737">
    <property type="entry name" value="OS05G0121800 PROTEIN"/>
    <property type="match status" value="1"/>
</dbReference>
<evidence type="ECO:0000313" key="2">
    <source>
        <dbReference type="EMBL" id="ONK62421.1"/>
    </source>
</evidence>
<feature type="compositionally biased region" description="Low complexity" evidence="1">
    <location>
        <begin position="307"/>
        <end position="324"/>
    </location>
</feature>
<dbReference type="OMA" id="ESESWVM"/>
<feature type="region of interest" description="Disordered" evidence="1">
    <location>
        <begin position="440"/>
        <end position="476"/>
    </location>
</feature>
<protein>
    <submittedName>
        <fullName evidence="2">Uncharacterized protein</fullName>
    </submittedName>
</protein>
<feature type="region of interest" description="Disordered" evidence="1">
    <location>
        <begin position="52"/>
        <end position="80"/>
    </location>
</feature>
<name>A0A5P1ECG8_ASPOF</name>
<dbReference type="Gramene" id="ONK62421">
    <property type="protein sequence ID" value="ONK62421"/>
    <property type="gene ID" value="A4U43_C07F3690"/>
</dbReference>
<dbReference type="PANTHER" id="PTHR33737:SF2">
    <property type="entry name" value="OS12G0102700 PROTEIN"/>
    <property type="match status" value="1"/>
</dbReference>
<feature type="compositionally biased region" description="Polar residues" evidence="1">
    <location>
        <begin position="245"/>
        <end position="303"/>
    </location>
</feature>
<dbReference type="InterPro" id="IPR045882">
    <property type="entry name" value="GPT1/2"/>
</dbReference>
<sequence>MENLSLIDVSSEDDLLISSSSDRHRDLRSSGLVENNDGDNCFVLESVDAREEGNPVKMSKQWGHVPEKSESPEQKRAKSGKVNLRKSLAWDSAFTSEGVLNTEELAIVNSTFRKIELCSLPGIQEDLRLSTESTSTLDGESYKLENLEGDLFENVRASIQQSLSKHNNCPSGKSDTPRICSRKKVEVAFQTKMKRPVTLKRDGISGQRLECNSKEAVLGAKEAAKETGVSKLLLKPPQVVPKSIVPSNKGSSGSTQMKDNTRTLSGNGANRQGIVTFNKGNEVSTRMTSRPVSSMKPNASSHLGTMLRSTSSCLSNSSPLNSLSHLKDNSPLERRRKRNASKNSEQPLSGSKQQNISHSKSRASSTFKFSSGASPSSSMDSIISEATSSTSTIKPSSSVESFASSTSSSPSLRVATHQPRIRKESSVNLLHARPIANVPAGTRVLSESSNKDHPRSSINNNTGLRGSKPSGLRMPSPKIGYFDAEKSLVRNSNKISQIGLRSSLLKGNSGTSADAVGTNRPKSSKTPSIRPAARKDSSPISIEESQSMVHKGTQAAYQLDKEEKLEQSGTFDSASVRVEKENLIPAHEMNCLTRSPIECQKLPALDIMGKKMSSLSISSDLVGGN</sequence>
<dbReference type="AlphaFoldDB" id="A0A5P1ECG8"/>
<gene>
    <name evidence="2" type="ORF">A4U43_C07F3690</name>
</gene>
<feature type="compositionally biased region" description="Low complexity" evidence="1">
    <location>
        <begin position="364"/>
        <end position="411"/>
    </location>
</feature>
<dbReference type="OrthoDB" id="1931260at2759"/>
<dbReference type="GO" id="GO:0008017">
    <property type="term" value="F:microtubule binding"/>
    <property type="evidence" value="ECO:0007669"/>
    <property type="project" value="InterPro"/>
</dbReference>
<evidence type="ECO:0000256" key="1">
    <source>
        <dbReference type="SAM" id="MobiDB-lite"/>
    </source>
</evidence>
<evidence type="ECO:0000313" key="3">
    <source>
        <dbReference type="Proteomes" id="UP000243459"/>
    </source>
</evidence>
<keyword evidence="3" id="KW-1185">Reference proteome</keyword>
<reference evidence="3" key="1">
    <citation type="journal article" date="2017" name="Nat. Commun.">
        <title>The asparagus genome sheds light on the origin and evolution of a young Y chromosome.</title>
        <authorList>
            <person name="Harkess A."/>
            <person name="Zhou J."/>
            <person name="Xu C."/>
            <person name="Bowers J.E."/>
            <person name="Van der Hulst R."/>
            <person name="Ayyampalayam S."/>
            <person name="Mercati F."/>
            <person name="Riccardi P."/>
            <person name="McKain M.R."/>
            <person name="Kakrana A."/>
            <person name="Tang H."/>
            <person name="Ray J."/>
            <person name="Groenendijk J."/>
            <person name="Arikit S."/>
            <person name="Mathioni S.M."/>
            <person name="Nakano M."/>
            <person name="Shan H."/>
            <person name="Telgmann-Rauber A."/>
            <person name="Kanno A."/>
            <person name="Yue Z."/>
            <person name="Chen H."/>
            <person name="Li W."/>
            <person name="Chen Y."/>
            <person name="Xu X."/>
            <person name="Zhang Y."/>
            <person name="Luo S."/>
            <person name="Chen H."/>
            <person name="Gao J."/>
            <person name="Mao Z."/>
            <person name="Pires J.C."/>
            <person name="Luo M."/>
            <person name="Kudrna D."/>
            <person name="Wing R.A."/>
            <person name="Meyers B.C."/>
            <person name="Yi K."/>
            <person name="Kong H."/>
            <person name="Lavrijsen P."/>
            <person name="Sunseri F."/>
            <person name="Falavigna A."/>
            <person name="Ye Y."/>
            <person name="Leebens-Mack J.H."/>
            <person name="Chen G."/>
        </authorList>
    </citation>
    <scope>NUCLEOTIDE SEQUENCE [LARGE SCALE GENOMIC DNA]</scope>
    <source>
        <strain evidence="3">cv. DH0086</strain>
    </source>
</reference>